<evidence type="ECO:0000256" key="15">
    <source>
        <dbReference type="ARBA" id="ARBA00047364"/>
    </source>
</evidence>
<dbReference type="RefSeq" id="WP_116651676.1">
    <property type="nucleotide sequence ID" value="NZ_QUZK01000048.1"/>
</dbReference>
<evidence type="ECO:0000256" key="7">
    <source>
        <dbReference type="ARBA" id="ARBA00022598"/>
    </source>
</evidence>
<evidence type="ECO:0000256" key="10">
    <source>
        <dbReference type="ARBA" id="ARBA00022833"/>
    </source>
</evidence>
<dbReference type="FunFam" id="2.20.28.20:FF:000001">
    <property type="entry name" value="Methionine--tRNA ligase"/>
    <property type="match status" value="1"/>
</dbReference>
<dbReference type="InterPro" id="IPR033911">
    <property type="entry name" value="MetRS_core"/>
</dbReference>
<evidence type="ECO:0000256" key="2">
    <source>
        <dbReference type="ARBA" id="ARBA00004496"/>
    </source>
</evidence>
<dbReference type="InterPro" id="IPR014758">
    <property type="entry name" value="Met-tRNA_synth"/>
</dbReference>
<feature type="domain" description="TRNA-binding" evidence="18">
    <location>
        <begin position="576"/>
        <end position="678"/>
    </location>
</feature>
<dbReference type="EC" id="6.1.1.10" evidence="16"/>
<evidence type="ECO:0000313" key="20">
    <source>
        <dbReference type="Proteomes" id="UP000260351"/>
    </source>
</evidence>
<evidence type="ECO:0000256" key="6">
    <source>
        <dbReference type="ARBA" id="ARBA00022555"/>
    </source>
</evidence>
<dbReference type="GO" id="GO:0005829">
    <property type="term" value="C:cytosol"/>
    <property type="evidence" value="ECO:0007669"/>
    <property type="project" value="TreeGrafter"/>
</dbReference>
<feature type="binding site" evidence="16">
    <location>
        <position position="148"/>
    </location>
    <ligand>
        <name>Zn(2+)</name>
        <dbReference type="ChEBI" id="CHEBI:29105"/>
    </ligand>
</feature>
<dbReference type="InterPro" id="IPR012340">
    <property type="entry name" value="NA-bd_OB-fold"/>
</dbReference>
<evidence type="ECO:0000256" key="14">
    <source>
        <dbReference type="ARBA" id="ARBA00023146"/>
    </source>
</evidence>
<feature type="binding site" evidence="16">
    <location>
        <position position="333"/>
    </location>
    <ligand>
        <name>ATP</name>
        <dbReference type="ChEBI" id="CHEBI:30616"/>
    </ligand>
</feature>
<dbReference type="SUPFAM" id="SSF57770">
    <property type="entry name" value="Methionyl-tRNA synthetase (MetRS), Zn-domain"/>
    <property type="match status" value="1"/>
</dbReference>
<dbReference type="Pfam" id="PF09334">
    <property type="entry name" value="tRNA-synt_1g"/>
    <property type="match status" value="1"/>
</dbReference>
<dbReference type="GO" id="GO:0006431">
    <property type="term" value="P:methionyl-tRNA aminoacylation"/>
    <property type="evidence" value="ECO:0007669"/>
    <property type="project" value="UniProtKB-UniRule"/>
</dbReference>
<evidence type="ECO:0000256" key="3">
    <source>
        <dbReference type="ARBA" id="ARBA00008258"/>
    </source>
</evidence>
<dbReference type="Pfam" id="PF01588">
    <property type="entry name" value="tRNA_bind"/>
    <property type="match status" value="1"/>
</dbReference>
<dbReference type="InterPro" id="IPR029038">
    <property type="entry name" value="MetRS_Zn"/>
</dbReference>
<dbReference type="InterPro" id="IPR015413">
    <property type="entry name" value="Methionyl/Leucyl_tRNA_Synth"/>
</dbReference>
<keyword evidence="20" id="KW-1185">Reference proteome</keyword>
<comment type="cofactor">
    <cofactor evidence="16">
        <name>Zn(2+)</name>
        <dbReference type="ChEBI" id="CHEBI:29105"/>
    </cofactor>
    <text evidence="16">Binds 1 zinc ion per subunit.</text>
</comment>
<keyword evidence="5 16" id="KW-0963">Cytoplasm</keyword>
<sequence>MTTPRRILVTAALPYANGSIHMGHMLEYIQTDIWARFQRAKGHDVVFAWADDAHGTPIMLRAEKEGITPEQLIERMHAEHLKDFEDFALSFDNFSSTHTDTNRKLVERIWSSLKDRDAVRTETIEQYYDTEREMFLPDRFIKGSCPRCGAEDQYGDSCEACGATYDPTELLDPRSVVSGTTPVMKKTEHYFVTLSAFSDSLREWMRSGALQDEVANKLDEWFTDGLRDWDVTRDKPYFGFRIPNTDDKFFYVWMDAPVGYLASFMELCERHDWDFEDWLRPGSNAEMHHFIGKDIIYFHCLFWPAMLEGAGFKRPDGVYAHGFLTVNGTKMSKSRGTFIMARTWLEHLHPDYLRYYFAAKLGSGLVDIDLNFEDFRYRVNSDLVGKLVNIASRSAGFIHKLGGGKLASELPDPELHQRFVGEHLAVIDDFENRNYHAAIRRIMALADEANAYINDREPWKLAKEAGREEEVVAICTQALNLFRLLMTWLSPVIPLTAEKAAEFLNTRLDDFSLVGDPLLDHEIRKFKPLLQRVEEKHTDALIEASRESLEETEAPARAGNNKQKEEDASNMIQFDDFMKVELRVARIEKAEEVEGADKLLRLQLDLGEMGNRQVLAGIRGHYDPADLDGRLTMVVANLEPRKMRFGVSEGMVLAASGEDGRPFLLSPDSGAKPGMRIK</sequence>
<dbReference type="NCBIfam" id="NF001100">
    <property type="entry name" value="PRK00133.1"/>
    <property type="match status" value="1"/>
</dbReference>
<evidence type="ECO:0000256" key="4">
    <source>
        <dbReference type="ARBA" id="ARBA00011738"/>
    </source>
</evidence>
<feature type="binding site" evidence="16">
    <location>
        <position position="145"/>
    </location>
    <ligand>
        <name>Zn(2+)</name>
        <dbReference type="ChEBI" id="CHEBI:29105"/>
    </ligand>
</feature>
<dbReference type="Proteomes" id="UP000260351">
    <property type="component" value="Unassembled WGS sequence"/>
</dbReference>
<comment type="subcellular location">
    <subcellularLocation>
        <location evidence="2 16">Cytoplasm</location>
    </subcellularLocation>
</comment>
<dbReference type="Gene3D" id="1.10.730.10">
    <property type="entry name" value="Isoleucyl-tRNA Synthetase, Domain 1"/>
    <property type="match status" value="1"/>
</dbReference>
<dbReference type="NCBIfam" id="TIGR00399">
    <property type="entry name" value="metG_C_term"/>
    <property type="match status" value="1"/>
</dbReference>
<dbReference type="InterPro" id="IPR041872">
    <property type="entry name" value="Anticodon_Met"/>
</dbReference>
<keyword evidence="12 16" id="KW-0694">RNA-binding</keyword>
<keyword evidence="9 16" id="KW-0547">Nucleotide-binding</keyword>
<dbReference type="NCBIfam" id="TIGR00398">
    <property type="entry name" value="metG"/>
    <property type="match status" value="1"/>
</dbReference>
<evidence type="ECO:0000259" key="18">
    <source>
        <dbReference type="PROSITE" id="PS50886"/>
    </source>
</evidence>
<dbReference type="PROSITE" id="PS00178">
    <property type="entry name" value="AA_TRNA_LIGASE_I"/>
    <property type="match status" value="1"/>
</dbReference>
<keyword evidence="11 16" id="KW-0067">ATP-binding</keyword>
<dbReference type="Gene3D" id="2.20.28.20">
    <property type="entry name" value="Methionyl-tRNA synthetase, Zn-domain"/>
    <property type="match status" value="1"/>
</dbReference>
<dbReference type="InterPro" id="IPR001412">
    <property type="entry name" value="aa-tRNA-synth_I_CS"/>
</dbReference>
<dbReference type="AlphaFoldDB" id="A0A3E1K5U3"/>
<dbReference type="SUPFAM" id="SSF47323">
    <property type="entry name" value="Anticodon-binding domain of a subclass of class I aminoacyl-tRNA synthetases"/>
    <property type="match status" value="1"/>
</dbReference>
<dbReference type="InterPro" id="IPR014729">
    <property type="entry name" value="Rossmann-like_a/b/a_fold"/>
</dbReference>
<evidence type="ECO:0000256" key="13">
    <source>
        <dbReference type="ARBA" id="ARBA00022917"/>
    </source>
</evidence>
<dbReference type="GO" id="GO:0000049">
    <property type="term" value="F:tRNA binding"/>
    <property type="evidence" value="ECO:0007669"/>
    <property type="project" value="UniProtKB-UniRule"/>
</dbReference>
<dbReference type="PANTHER" id="PTHR45765:SF1">
    <property type="entry name" value="METHIONINE--TRNA LIGASE, CYTOPLASMIC"/>
    <property type="match status" value="1"/>
</dbReference>
<organism evidence="19 20">
    <name type="scientific">Wenzhouxiangella sediminis</name>
    <dbReference type="NCBI Taxonomy" id="1792836"/>
    <lineage>
        <taxon>Bacteria</taxon>
        <taxon>Pseudomonadati</taxon>
        <taxon>Pseudomonadota</taxon>
        <taxon>Gammaproteobacteria</taxon>
        <taxon>Chromatiales</taxon>
        <taxon>Wenzhouxiangellaceae</taxon>
        <taxon>Wenzhouxiangella</taxon>
    </lineage>
</organism>
<feature type="short sequence motif" description="'KMSKS' region" evidence="16">
    <location>
        <begin position="330"/>
        <end position="334"/>
    </location>
</feature>
<comment type="caution">
    <text evidence="16">Lacks conserved residue(s) required for the propagation of feature annotation.</text>
</comment>
<evidence type="ECO:0000256" key="16">
    <source>
        <dbReference type="HAMAP-Rule" id="MF_00098"/>
    </source>
</evidence>
<dbReference type="OrthoDB" id="9810191at2"/>
<dbReference type="FunFam" id="2.40.50.140:FF:000042">
    <property type="entry name" value="Methionine--tRNA ligase"/>
    <property type="match status" value="1"/>
</dbReference>
<evidence type="ECO:0000256" key="11">
    <source>
        <dbReference type="ARBA" id="ARBA00022840"/>
    </source>
</evidence>
<reference evidence="19 20" key="1">
    <citation type="submission" date="2018-08" db="EMBL/GenBank/DDBJ databases">
        <title>Wenzhouxiangella salilacus sp. nov., a novel bacterium isolated from a saline lake in Xinjiang Province, China.</title>
        <authorList>
            <person name="Han S."/>
        </authorList>
    </citation>
    <scope>NUCLEOTIDE SEQUENCE [LARGE SCALE GENOMIC DNA]</scope>
    <source>
        <strain evidence="19 20">XDB06</strain>
    </source>
</reference>
<comment type="caution">
    <text evidence="19">The sequence shown here is derived from an EMBL/GenBank/DDBJ whole genome shotgun (WGS) entry which is preliminary data.</text>
</comment>
<dbReference type="PRINTS" id="PR01041">
    <property type="entry name" value="TRNASYNTHMET"/>
</dbReference>
<gene>
    <name evidence="16" type="primary">metG</name>
    <name evidence="19" type="ORF">DZC52_13465</name>
</gene>
<dbReference type="CDD" id="cd02800">
    <property type="entry name" value="tRNA_bind_EcMetRS_like"/>
    <property type="match status" value="1"/>
</dbReference>
<feature type="binding site" evidence="16">
    <location>
        <position position="161"/>
    </location>
    <ligand>
        <name>Zn(2+)</name>
        <dbReference type="ChEBI" id="CHEBI:29105"/>
    </ligand>
</feature>
<keyword evidence="13 16" id="KW-0648">Protein biosynthesis</keyword>
<dbReference type="InterPro" id="IPR009080">
    <property type="entry name" value="tRNAsynth_Ia_anticodon-bd"/>
</dbReference>
<evidence type="ECO:0000256" key="5">
    <source>
        <dbReference type="ARBA" id="ARBA00022490"/>
    </source>
</evidence>
<evidence type="ECO:0000313" key="19">
    <source>
        <dbReference type="EMBL" id="RFF29310.1"/>
    </source>
</evidence>
<evidence type="ECO:0000256" key="8">
    <source>
        <dbReference type="ARBA" id="ARBA00022723"/>
    </source>
</evidence>
<keyword evidence="14 16" id="KW-0030">Aminoacyl-tRNA synthetase</keyword>
<comment type="similarity">
    <text evidence="3 16">Belongs to the class-I aminoacyl-tRNA synthetase family. MetG type 1 subfamily.</text>
</comment>
<keyword evidence="8 16" id="KW-0479">Metal-binding</keyword>
<dbReference type="InterPro" id="IPR023458">
    <property type="entry name" value="Met-tRNA_ligase_1"/>
</dbReference>
<dbReference type="GO" id="GO:0004825">
    <property type="term" value="F:methionine-tRNA ligase activity"/>
    <property type="evidence" value="ECO:0007669"/>
    <property type="project" value="UniProtKB-UniRule"/>
</dbReference>
<evidence type="ECO:0000256" key="1">
    <source>
        <dbReference type="ARBA" id="ARBA00003314"/>
    </source>
</evidence>
<dbReference type="GO" id="GO:0005524">
    <property type="term" value="F:ATP binding"/>
    <property type="evidence" value="ECO:0007669"/>
    <property type="project" value="UniProtKB-UniRule"/>
</dbReference>
<evidence type="ECO:0000256" key="12">
    <source>
        <dbReference type="ARBA" id="ARBA00022884"/>
    </source>
</evidence>
<dbReference type="CDD" id="cd00814">
    <property type="entry name" value="MetRS_core"/>
    <property type="match status" value="1"/>
</dbReference>
<dbReference type="EMBL" id="QUZK01000048">
    <property type="protein sequence ID" value="RFF29310.1"/>
    <property type="molecule type" value="Genomic_DNA"/>
</dbReference>
<feature type="region of interest" description="Disordered" evidence="17">
    <location>
        <begin position="545"/>
        <end position="566"/>
    </location>
</feature>
<feature type="binding site" evidence="16">
    <location>
        <position position="158"/>
    </location>
    <ligand>
        <name>Zn(2+)</name>
        <dbReference type="ChEBI" id="CHEBI:29105"/>
    </ligand>
</feature>
<keyword evidence="10 16" id="KW-0862">Zinc</keyword>
<dbReference type="SUPFAM" id="SSF52374">
    <property type="entry name" value="Nucleotidylyl transferase"/>
    <property type="match status" value="1"/>
</dbReference>
<dbReference type="Gene3D" id="2.40.50.140">
    <property type="entry name" value="Nucleic acid-binding proteins"/>
    <property type="match status" value="1"/>
</dbReference>
<dbReference type="InterPro" id="IPR002547">
    <property type="entry name" value="tRNA-bd_dom"/>
</dbReference>
<dbReference type="PROSITE" id="PS50886">
    <property type="entry name" value="TRBD"/>
    <property type="match status" value="1"/>
</dbReference>
<dbReference type="CDD" id="cd07957">
    <property type="entry name" value="Anticodon_Ia_Met"/>
    <property type="match status" value="1"/>
</dbReference>
<dbReference type="Gene3D" id="3.40.50.620">
    <property type="entry name" value="HUPs"/>
    <property type="match status" value="1"/>
</dbReference>
<comment type="catalytic activity">
    <reaction evidence="15 16">
        <text>tRNA(Met) + L-methionine + ATP = L-methionyl-tRNA(Met) + AMP + diphosphate</text>
        <dbReference type="Rhea" id="RHEA:13481"/>
        <dbReference type="Rhea" id="RHEA-COMP:9667"/>
        <dbReference type="Rhea" id="RHEA-COMP:9698"/>
        <dbReference type="ChEBI" id="CHEBI:30616"/>
        <dbReference type="ChEBI" id="CHEBI:33019"/>
        <dbReference type="ChEBI" id="CHEBI:57844"/>
        <dbReference type="ChEBI" id="CHEBI:78442"/>
        <dbReference type="ChEBI" id="CHEBI:78530"/>
        <dbReference type="ChEBI" id="CHEBI:456215"/>
        <dbReference type="EC" id="6.1.1.10"/>
    </reaction>
</comment>
<comment type="function">
    <text evidence="1 16">Is required not only for elongation of protein synthesis but also for the initiation of all mRNA translation through initiator tRNA(fMet) aminoacylation.</text>
</comment>
<evidence type="ECO:0000256" key="9">
    <source>
        <dbReference type="ARBA" id="ARBA00022741"/>
    </source>
</evidence>
<comment type="subunit">
    <text evidence="4 16">Homodimer.</text>
</comment>
<dbReference type="SUPFAM" id="SSF50249">
    <property type="entry name" value="Nucleic acid-binding proteins"/>
    <property type="match status" value="1"/>
</dbReference>
<name>A0A3E1K5U3_9GAMM</name>
<dbReference type="Pfam" id="PF19303">
    <property type="entry name" value="Anticodon_3"/>
    <property type="match status" value="1"/>
</dbReference>
<proteinExistence type="inferred from homology"/>
<dbReference type="GO" id="GO:0046872">
    <property type="term" value="F:metal ion binding"/>
    <property type="evidence" value="ECO:0007669"/>
    <property type="project" value="UniProtKB-KW"/>
</dbReference>
<keyword evidence="6 16" id="KW-0820">tRNA-binding</keyword>
<evidence type="ECO:0000256" key="17">
    <source>
        <dbReference type="SAM" id="MobiDB-lite"/>
    </source>
</evidence>
<dbReference type="HAMAP" id="MF_00098">
    <property type="entry name" value="Met_tRNA_synth_type1"/>
    <property type="match status" value="1"/>
</dbReference>
<keyword evidence="7 16" id="KW-0436">Ligase</keyword>
<protein>
    <recommendedName>
        <fullName evidence="16">Methionine--tRNA ligase</fullName>
        <ecNumber evidence="16">6.1.1.10</ecNumber>
    </recommendedName>
    <alternativeName>
        <fullName evidence="16">Methionyl-tRNA synthetase</fullName>
        <shortName evidence="16">MetRS</shortName>
    </alternativeName>
</protein>
<accession>A0A3E1K5U3</accession>
<dbReference type="InterPro" id="IPR004495">
    <property type="entry name" value="Met-tRNA-synth_bsu_C"/>
</dbReference>
<dbReference type="PANTHER" id="PTHR45765">
    <property type="entry name" value="METHIONINE--TRNA LIGASE"/>
    <property type="match status" value="1"/>
</dbReference>